<keyword evidence="1" id="KW-1133">Transmembrane helix</keyword>
<feature type="transmembrane region" description="Helical" evidence="1">
    <location>
        <begin position="159"/>
        <end position="180"/>
    </location>
</feature>
<sequence>MAQTKMSRPHIAREARAWLPCSCCLAYILLVISVLLAPFFWPSLVPFSLMHYWFWSGSLPEIAFDALPLFLVGAGATLLLIFLARKRIFAYLEDHESIWLPSRLLNMLTAVHWSIRTPYVARSGIHLVKSTFWLTIRGLFTALTETVLGLWLFFYGYCIALSLLNSISFGLIQWVYLYALRPVGDILTLRLLHPYLYQSVWVIGAAVIGFPPYWPHRNYFKDLPFWFLLTRWPNMFLYLLVLRHGLFPTLLIYTLYTLLVQLLLPRLLKQPEEESEQPEVNA</sequence>
<feature type="transmembrane region" description="Helical" evidence="1">
    <location>
        <begin position="62"/>
        <end position="83"/>
    </location>
</feature>
<accession>A0A4P6JP09</accession>
<dbReference type="AlphaFoldDB" id="A0A4P6JP09"/>
<name>A0A4P6JP09_KTERU</name>
<gene>
    <name evidence="2" type="ORF">EPA93_14120</name>
</gene>
<keyword evidence="1" id="KW-0472">Membrane</keyword>
<evidence type="ECO:0000256" key="1">
    <source>
        <dbReference type="SAM" id="Phobius"/>
    </source>
</evidence>
<reference evidence="2 3" key="1">
    <citation type="submission" date="2019-01" db="EMBL/GenBank/DDBJ databases">
        <title>Ktedonosporobacter rubrisoli SCAWS-G2.</title>
        <authorList>
            <person name="Huang Y."/>
            <person name="Yan B."/>
        </authorList>
    </citation>
    <scope>NUCLEOTIDE SEQUENCE [LARGE SCALE GENOMIC DNA]</scope>
    <source>
        <strain evidence="2 3">SCAWS-G2</strain>
    </source>
</reference>
<evidence type="ECO:0000313" key="3">
    <source>
        <dbReference type="Proteomes" id="UP000290365"/>
    </source>
</evidence>
<organism evidence="2 3">
    <name type="scientific">Ktedonosporobacter rubrisoli</name>
    <dbReference type="NCBI Taxonomy" id="2509675"/>
    <lineage>
        <taxon>Bacteria</taxon>
        <taxon>Bacillati</taxon>
        <taxon>Chloroflexota</taxon>
        <taxon>Ktedonobacteria</taxon>
        <taxon>Ktedonobacterales</taxon>
        <taxon>Ktedonosporobacteraceae</taxon>
        <taxon>Ktedonosporobacter</taxon>
    </lineage>
</organism>
<dbReference type="Proteomes" id="UP000290365">
    <property type="component" value="Chromosome"/>
</dbReference>
<dbReference type="EMBL" id="CP035758">
    <property type="protein sequence ID" value="QBD77079.1"/>
    <property type="molecule type" value="Genomic_DNA"/>
</dbReference>
<feature type="transmembrane region" description="Helical" evidence="1">
    <location>
        <begin position="235"/>
        <end position="259"/>
    </location>
</feature>
<proteinExistence type="predicted"/>
<dbReference type="KEGG" id="kbs:EPA93_14120"/>
<keyword evidence="3" id="KW-1185">Reference proteome</keyword>
<feature type="transmembrane region" description="Helical" evidence="1">
    <location>
        <begin position="21"/>
        <end position="42"/>
    </location>
</feature>
<protein>
    <submittedName>
        <fullName evidence="2">Uncharacterized protein</fullName>
    </submittedName>
</protein>
<feature type="transmembrane region" description="Helical" evidence="1">
    <location>
        <begin position="192"/>
        <end position="215"/>
    </location>
</feature>
<evidence type="ECO:0000313" key="2">
    <source>
        <dbReference type="EMBL" id="QBD77079.1"/>
    </source>
</evidence>
<keyword evidence="1" id="KW-0812">Transmembrane</keyword>